<dbReference type="GO" id="GO:0006310">
    <property type="term" value="P:DNA recombination"/>
    <property type="evidence" value="ECO:0007669"/>
    <property type="project" value="UniProtKB-KW"/>
</dbReference>
<dbReference type="GO" id="GO:0004520">
    <property type="term" value="F:DNA endonuclease activity"/>
    <property type="evidence" value="ECO:0007669"/>
    <property type="project" value="InterPro"/>
</dbReference>
<protein>
    <submittedName>
        <fullName evidence="7">Uncharacterized protein</fullName>
    </submittedName>
</protein>
<dbReference type="InterPro" id="IPR036397">
    <property type="entry name" value="RNaseH_sf"/>
</dbReference>
<evidence type="ECO:0000313" key="8">
    <source>
        <dbReference type="Proteomes" id="UP000012081"/>
    </source>
</evidence>
<dbReference type="GO" id="GO:0003677">
    <property type="term" value="F:DNA binding"/>
    <property type="evidence" value="ECO:0007669"/>
    <property type="project" value="UniProtKB-KW"/>
</dbReference>
<dbReference type="GO" id="GO:0006281">
    <property type="term" value="P:DNA repair"/>
    <property type="evidence" value="ECO:0007669"/>
    <property type="project" value="UniProtKB-KW"/>
</dbReference>
<dbReference type="Pfam" id="PF02075">
    <property type="entry name" value="RuvC"/>
    <property type="match status" value="1"/>
</dbReference>
<evidence type="ECO:0000256" key="3">
    <source>
        <dbReference type="ARBA" id="ARBA00022842"/>
    </source>
</evidence>
<sequence>MRNRRPRLLTATHVKTGTDENYAQRYEAIEAFTTLFIREQLRAGPVRAVVRESFPPSRNPRLPQTIYGAWAAVDRGLHKYGVDVADVISPTDVKKRVAGSGKAEKADVAEGVRKLLGLPEDYRFATDDESDAAAVALAWLIGQDIIDGKVAE</sequence>
<evidence type="ECO:0000256" key="6">
    <source>
        <dbReference type="ARBA" id="ARBA00023204"/>
    </source>
</evidence>
<proteinExistence type="inferred from homology"/>
<dbReference type="Proteomes" id="UP000012081">
    <property type="component" value="Unassembled WGS sequence"/>
</dbReference>
<comment type="similarity">
    <text evidence="1">Belongs to the RuvC family.</text>
</comment>
<organism evidence="7 8">
    <name type="scientific">Brevibacillus borstelensis AK1</name>
    <dbReference type="NCBI Taxonomy" id="1300222"/>
    <lineage>
        <taxon>Bacteria</taxon>
        <taxon>Bacillati</taxon>
        <taxon>Bacillota</taxon>
        <taxon>Bacilli</taxon>
        <taxon>Bacillales</taxon>
        <taxon>Paenibacillaceae</taxon>
        <taxon>Brevibacillus</taxon>
    </lineage>
</organism>
<evidence type="ECO:0000313" key="7">
    <source>
        <dbReference type="EMBL" id="EMT54751.1"/>
    </source>
</evidence>
<dbReference type="InterPro" id="IPR002176">
    <property type="entry name" value="X-over_junc_endoDNase_RuvC"/>
</dbReference>
<dbReference type="SUPFAM" id="SSF53098">
    <property type="entry name" value="Ribonuclease H-like"/>
    <property type="match status" value="1"/>
</dbReference>
<dbReference type="InterPro" id="IPR012337">
    <property type="entry name" value="RNaseH-like_sf"/>
</dbReference>
<comment type="caution">
    <text evidence="7">The sequence shown here is derived from an EMBL/GenBank/DDBJ whole genome shotgun (WGS) entry which is preliminary data.</text>
</comment>
<evidence type="ECO:0000256" key="4">
    <source>
        <dbReference type="ARBA" id="ARBA00023125"/>
    </source>
</evidence>
<evidence type="ECO:0000256" key="1">
    <source>
        <dbReference type="ARBA" id="ARBA00009518"/>
    </source>
</evidence>
<gene>
    <name evidence="7" type="ORF">I532_04065</name>
</gene>
<keyword evidence="5" id="KW-0233">DNA recombination</keyword>
<evidence type="ECO:0000256" key="5">
    <source>
        <dbReference type="ARBA" id="ARBA00023172"/>
    </source>
</evidence>
<keyword evidence="3" id="KW-0460">Magnesium</keyword>
<keyword evidence="6" id="KW-0234">DNA repair</keyword>
<accession>M8E667</accession>
<name>M8E667_9BACL</name>
<dbReference type="PATRIC" id="fig|1300222.3.peg.845"/>
<dbReference type="EMBL" id="APBN01000001">
    <property type="protein sequence ID" value="EMT54751.1"/>
    <property type="molecule type" value="Genomic_DNA"/>
</dbReference>
<keyword evidence="2" id="KW-0227">DNA damage</keyword>
<dbReference type="STRING" id="1300222.I532_04065"/>
<keyword evidence="8" id="KW-1185">Reference proteome</keyword>
<reference evidence="7 8" key="1">
    <citation type="submission" date="2013-03" db="EMBL/GenBank/DDBJ databases">
        <title>Assembly of a new bacterial strain Brevibacillus borstelensis AK1.</title>
        <authorList>
            <person name="Rajan I."/>
            <person name="PoliReddy D."/>
            <person name="Sugumar T."/>
            <person name="Rathinam K."/>
            <person name="Alqarawi S."/>
            <person name="Khalil A.B."/>
            <person name="Sivakumar N."/>
        </authorList>
    </citation>
    <scope>NUCLEOTIDE SEQUENCE [LARGE SCALE GENOMIC DNA]</scope>
    <source>
        <strain evidence="7 8">AK1</strain>
    </source>
</reference>
<dbReference type="AlphaFoldDB" id="M8E667"/>
<dbReference type="Gene3D" id="3.30.420.10">
    <property type="entry name" value="Ribonuclease H-like superfamily/Ribonuclease H"/>
    <property type="match status" value="1"/>
</dbReference>
<evidence type="ECO:0000256" key="2">
    <source>
        <dbReference type="ARBA" id="ARBA00022763"/>
    </source>
</evidence>
<keyword evidence="4" id="KW-0238">DNA-binding</keyword>